<evidence type="ECO:0000313" key="2">
    <source>
        <dbReference type="EMBL" id="KAA6401836.1"/>
    </source>
</evidence>
<dbReference type="EMBL" id="SNRW01000327">
    <property type="protein sequence ID" value="KAA6401836.1"/>
    <property type="molecule type" value="Genomic_DNA"/>
</dbReference>
<feature type="compositionally biased region" description="Polar residues" evidence="1">
    <location>
        <begin position="8"/>
        <end position="30"/>
    </location>
</feature>
<accession>A0A5J4X514</accession>
<dbReference type="Proteomes" id="UP000324800">
    <property type="component" value="Unassembled WGS sequence"/>
</dbReference>
<evidence type="ECO:0000313" key="3">
    <source>
        <dbReference type="Proteomes" id="UP000324800"/>
    </source>
</evidence>
<reference evidence="2 3" key="1">
    <citation type="submission" date="2019-03" db="EMBL/GenBank/DDBJ databases">
        <title>Single cell metagenomics reveals metabolic interactions within the superorganism composed of flagellate Streblomastix strix and complex community of Bacteroidetes bacteria on its surface.</title>
        <authorList>
            <person name="Treitli S.C."/>
            <person name="Kolisko M."/>
            <person name="Husnik F."/>
            <person name="Keeling P."/>
            <person name="Hampl V."/>
        </authorList>
    </citation>
    <scope>NUCLEOTIDE SEQUENCE [LARGE SCALE GENOMIC DNA]</scope>
    <source>
        <strain evidence="2">ST1C</strain>
    </source>
</reference>
<gene>
    <name evidence="2" type="ORF">EZS28_002629</name>
</gene>
<proteinExistence type="predicted"/>
<comment type="caution">
    <text evidence="2">The sequence shown here is derived from an EMBL/GenBank/DDBJ whole genome shotgun (WGS) entry which is preliminary data.</text>
</comment>
<dbReference type="AlphaFoldDB" id="A0A5J4X514"/>
<protein>
    <submittedName>
        <fullName evidence="2">Uncharacterized protein</fullName>
    </submittedName>
</protein>
<name>A0A5J4X514_9EUKA</name>
<evidence type="ECO:0000256" key="1">
    <source>
        <dbReference type="SAM" id="MobiDB-lite"/>
    </source>
</evidence>
<organism evidence="2 3">
    <name type="scientific">Streblomastix strix</name>
    <dbReference type="NCBI Taxonomy" id="222440"/>
    <lineage>
        <taxon>Eukaryota</taxon>
        <taxon>Metamonada</taxon>
        <taxon>Preaxostyla</taxon>
        <taxon>Oxymonadida</taxon>
        <taxon>Streblomastigidae</taxon>
        <taxon>Streblomastix</taxon>
    </lineage>
</organism>
<feature type="region of interest" description="Disordered" evidence="1">
    <location>
        <begin position="1"/>
        <end position="47"/>
    </location>
</feature>
<sequence>MVPLQHHQGFSQEQKFGVKTNSMAQTSKNGVETPKVWRRQGQKNDVDLRHTAPLGKTLSITSVLSERSAIEASCSV</sequence>